<evidence type="ECO:0000259" key="1">
    <source>
        <dbReference type="Pfam" id="PF18145"/>
    </source>
</evidence>
<feature type="domain" description="SMODS-associated and fused to various effectors" evidence="1">
    <location>
        <begin position="6"/>
        <end position="133"/>
    </location>
</feature>
<dbReference type="InterPro" id="IPR040836">
    <property type="entry name" value="SAVED"/>
</dbReference>
<gene>
    <name evidence="2" type="ORF">ACFFLM_08640</name>
</gene>
<evidence type="ECO:0000313" key="2">
    <source>
        <dbReference type="EMBL" id="MFB9992025.1"/>
    </source>
</evidence>
<dbReference type="Pfam" id="PF18145">
    <property type="entry name" value="SAVED"/>
    <property type="match status" value="1"/>
</dbReference>
<dbReference type="RefSeq" id="WP_380008315.1">
    <property type="nucleotide sequence ID" value="NZ_JBHLYR010000028.1"/>
</dbReference>
<dbReference type="EMBL" id="JBHLYR010000028">
    <property type="protein sequence ID" value="MFB9992025.1"/>
    <property type="molecule type" value="Genomic_DNA"/>
</dbReference>
<proteinExistence type="predicted"/>
<name>A0ABV6AWY7_9DEIO</name>
<comment type="caution">
    <text evidence="2">The sequence shown here is derived from an EMBL/GenBank/DDBJ whole genome shotgun (WGS) entry which is preliminary data.</text>
</comment>
<accession>A0ABV6AWY7</accession>
<reference evidence="2 3" key="1">
    <citation type="submission" date="2024-09" db="EMBL/GenBank/DDBJ databases">
        <authorList>
            <person name="Sun Q."/>
            <person name="Mori K."/>
        </authorList>
    </citation>
    <scope>NUCLEOTIDE SEQUENCE [LARGE SCALE GENOMIC DNA]</scope>
    <source>
        <strain evidence="2 3">JCM 13503</strain>
    </source>
</reference>
<protein>
    <submittedName>
        <fullName evidence="2">SAVED domain-containing protein</fullName>
    </submittedName>
</protein>
<sequence length="137" mass="15464">MANFEYKVNPPQKGNRNSKNVLLLLSLSEPVVWEQYEGRVPEDATTYEIANSEQQQQLNWLVAEDQLEKFGKVYQEMLSTIQRVHGQDAVIYVLAAVPTAVAIEVGRLHRPNAHSQLEIYNCVGGVFSPALTLRKPQ</sequence>
<dbReference type="NCBIfam" id="NF033611">
    <property type="entry name" value="SAVED"/>
    <property type="match status" value="1"/>
</dbReference>
<organism evidence="2 3">
    <name type="scientific">Deinococcus oregonensis</name>
    <dbReference type="NCBI Taxonomy" id="1805970"/>
    <lineage>
        <taxon>Bacteria</taxon>
        <taxon>Thermotogati</taxon>
        <taxon>Deinococcota</taxon>
        <taxon>Deinococci</taxon>
        <taxon>Deinococcales</taxon>
        <taxon>Deinococcaceae</taxon>
        <taxon>Deinococcus</taxon>
    </lineage>
</organism>
<evidence type="ECO:0000313" key="3">
    <source>
        <dbReference type="Proteomes" id="UP001589733"/>
    </source>
</evidence>
<keyword evidence="3" id="KW-1185">Reference proteome</keyword>
<dbReference type="Proteomes" id="UP001589733">
    <property type="component" value="Unassembled WGS sequence"/>
</dbReference>